<evidence type="ECO:0000313" key="1">
    <source>
        <dbReference type="EMBL" id="QUC20866.1"/>
    </source>
</evidence>
<dbReference type="GeneID" id="66065885"/>
<reference evidence="1" key="1">
    <citation type="submission" date="2020-03" db="EMBL/GenBank/DDBJ databases">
        <title>A mixture of massive structural variations and highly conserved coding sequences in Ustilaginoidea virens genome.</title>
        <authorList>
            <person name="Zhang K."/>
            <person name="Zhao Z."/>
            <person name="Zhang Z."/>
            <person name="Li Y."/>
            <person name="Hsiang T."/>
            <person name="Sun W."/>
        </authorList>
    </citation>
    <scope>NUCLEOTIDE SEQUENCE</scope>
    <source>
        <strain evidence="1">UV-8b</strain>
    </source>
</reference>
<protein>
    <submittedName>
        <fullName evidence="1">Uncharacterized protein</fullName>
    </submittedName>
</protein>
<name>A0A8E5MIB9_USTVR</name>
<dbReference type="Proteomes" id="UP000027002">
    <property type="component" value="Chromosome 4"/>
</dbReference>
<keyword evidence="2" id="KW-1185">Reference proteome</keyword>
<organism evidence="1 2">
    <name type="scientific">Ustilaginoidea virens</name>
    <name type="common">Rice false smut fungus</name>
    <name type="synonym">Villosiclava virens</name>
    <dbReference type="NCBI Taxonomy" id="1159556"/>
    <lineage>
        <taxon>Eukaryota</taxon>
        <taxon>Fungi</taxon>
        <taxon>Dikarya</taxon>
        <taxon>Ascomycota</taxon>
        <taxon>Pezizomycotina</taxon>
        <taxon>Sordariomycetes</taxon>
        <taxon>Hypocreomycetidae</taxon>
        <taxon>Hypocreales</taxon>
        <taxon>Clavicipitaceae</taxon>
        <taxon>Ustilaginoidea</taxon>
    </lineage>
</organism>
<dbReference type="KEGG" id="uvi:66065885"/>
<dbReference type="RefSeq" id="XP_042998539.1">
    <property type="nucleotide sequence ID" value="XM_043142605.1"/>
</dbReference>
<sequence>MPGPLRDYCLGSAVDSQWDDKALFGLACCEDACADCFIFLPAVLFLACHESKSYQPGSVMLMLTPQLITDLVTSSVD</sequence>
<gene>
    <name evidence="1" type="ORF">UV8b_05107</name>
</gene>
<accession>A0A8E5MIB9</accession>
<dbReference type="EMBL" id="CP072756">
    <property type="protein sequence ID" value="QUC20866.1"/>
    <property type="molecule type" value="Genomic_DNA"/>
</dbReference>
<proteinExistence type="predicted"/>
<dbReference type="AlphaFoldDB" id="A0A8E5MIB9"/>
<evidence type="ECO:0000313" key="2">
    <source>
        <dbReference type="Proteomes" id="UP000027002"/>
    </source>
</evidence>